<reference evidence="2 3" key="1">
    <citation type="submission" date="2020-08" db="EMBL/GenBank/DDBJ databases">
        <title>Genomic Encyclopedia of Type Strains, Phase IV (KMG-IV): sequencing the most valuable type-strain genomes for metagenomic binning, comparative biology and taxonomic classification.</title>
        <authorList>
            <person name="Goeker M."/>
        </authorList>
    </citation>
    <scope>NUCLEOTIDE SEQUENCE [LARGE SCALE GENOMIC DNA]</scope>
    <source>
        <strain evidence="2 3">DSM 24696</strain>
    </source>
</reference>
<feature type="transmembrane region" description="Helical" evidence="1">
    <location>
        <begin position="204"/>
        <end position="225"/>
    </location>
</feature>
<evidence type="ECO:0000313" key="3">
    <source>
        <dbReference type="Proteomes" id="UP000551878"/>
    </source>
</evidence>
<sequence>MISRGFATLRNNLHTILYPVSLDMITLTVGALLMGISMQPTQTLQLTLNPGLSLLNDLLADDNQFLSFTIDRGIHGVQGSSVLMFLSLLIVVVVISAFFHAGVIGLLYEGVQGNSTAFSTLALYGKAHFLRFIGLYVFITILLLLGTFFLSIFFTLGFLGFLIISILFLVLRILFIFLEFTIVTDKINVLNALTKSLDYFRQRVPGTLEVIFAMLVFNTVIAFILNNWAHPFTFLLLLVPYAYIIFGLQFSLMHALHDIQTKEIDSQENARV</sequence>
<accession>A0A840QRZ9</accession>
<feature type="transmembrane region" description="Helical" evidence="1">
    <location>
        <begin position="231"/>
        <end position="252"/>
    </location>
</feature>
<keyword evidence="1" id="KW-0812">Transmembrane</keyword>
<gene>
    <name evidence="2" type="ORF">HNQ41_002466</name>
</gene>
<protein>
    <submittedName>
        <fullName evidence="2">Uncharacterized protein</fullName>
    </submittedName>
</protein>
<evidence type="ECO:0000256" key="1">
    <source>
        <dbReference type="SAM" id="Phobius"/>
    </source>
</evidence>
<name>A0A840QRZ9_9BACI</name>
<dbReference type="AlphaFoldDB" id="A0A840QRZ9"/>
<feature type="transmembrane region" description="Helical" evidence="1">
    <location>
        <begin position="129"/>
        <end position="152"/>
    </location>
</feature>
<keyword evidence="1" id="KW-1133">Transmembrane helix</keyword>
<evidence type="ECO:0000313" key="2">
    <source>
        <dbReference type="EMBL" id="MBB5174272.1"/>
    </source>
</evidence>
<proteinExistence type="predicted"/>
<comment type="caution">
    <text evidence="2">The sequence shown here is derived from an EMBL/GenBank/DDBJ whole genome shotgun (WGS) entry which is preliminary data.</text>
</comment>
<feature type="transmembrane region" description="Helical" evidence="1">
    <location>
        <begin position="16"/>
        <end position="36"/>
    </location>
</feature>
<dbReference type="Proteomes" id="UP000551878">
    <property type="component" value="Unassembled WGS sequence"/>
</dbReference>
<organism evidence="2 3">
    <name type="scientific">Texcoconibacillus texcoconensis</name>
    <dbReference type="NCBI Taxonomy" id="1095777"/>
    <lineage>
        <taxon>Bacteria</taxon>
        <taxon>Bacillati</taxon>
        <taxon>Bacillota</taxon>
        <taxon>Bacilli</taxon>
        <taxon>Bacillales</taxon>
        <taxon>Bacillaceae</taxon>
        <taxon>Texcoconibacillus</taxon>
    </lineage>
</organism>
<feature type="transmembrane region" description="Helical" evidence="1">
    <location>
        <begin position="82"/>
        <end position="108"/>
    </location>
</feature>
<keyword evidence="3" id="KW-1185">Reference proteome</keyword>
<dbReference type="EMBL" id="JACHHB010000011">
    <property type="protein sequence ID" value="MBB5174272.1"/>
    <property type="molecule type" value="Genomic_DNA"/>
</dbReference>
<keyword evidence="1" id="KW-0472">Membrane</keyword>
<feature type="transmembrane region" description="Helical" evidence="1">
    <location>
        <begin position="158"/>
        <end position="183"/>
    </location>
</feature>
<dbReference type="RefSeq" id="WP_184664700.1">
    <property type="nucleotide sequence ID" value="NZ_JACHHB010000011.1"/>
</dbReference>